<dbReference type="Proteomes" id="UP000265520">
    <property type="component" value="Unassembled WGS sequence"/>
</dbReference>
<proteinExistence type="predicted"/>
<reference evidence="1 2" key="1">
    <citation type="journal article" date="2018" name="Front. Plant Sci.">
        <title>Red Clover (Trifolium pratense) and Zigzag Clover (T. medium) - A Picture of Genomic Similarities and Differences.</title>
        <authorList>
            <person name="Dluhosova J."/>
            <person name="Istvanek J."/>
            <person name="Nedelnik J."/>
            <person name="Repkova J."/>
        </authorList>
    </citation>
    <scope>NUCLEOTIDE SEQUENCE [LARGE SCALE GENOMIC DNA]</scope>
    <source>
        <strain evidence="2">cv. 10/8</strain>
        <tissue evidence="1">Leaf</tissue>
    </source>
</reference>
<accession>A0A392QR64</accession>
<dbReference type="AlphaFoldDB" id="A0A392QR64"/>
<evidence type="ECO:0000313" key="1">
    <source>
        <dbReference type="EMBL" id="MCI26459.1"/>
    </source>
</evidence>
<protein>
    <submittedName>
        <fullName evidence="1">Uncharacterized protein</fullName>
    </submittedName>
</protein>
<organism evidence="1 2">
    <name type="scientific">Trifolium medium</name>
    <dbReference type="NCBI Taxonomy" id="97028"/>
    <lineage>
        <taxon>Eukaryota</taxon>
        <taxon>Viridiplantae</taxon>
        <taxon>Streptophyta</taxon>
        <taxon>Embryophyta</taxon>
        <taxon>Tracheophyta</taxon>
        <taxon>Spermatophyta</taxon>
        <taxon>Magnoliopsida</taxon>
        <taxon>eudicotyledons</taxon>
        <taxon>Gunneridae</taxon>
        <taxon>Pentapetalae</taxon>
        <taxon>rosids</taxon>
        <taxon>fabids</taxon>
        <taxon>Fabales</taxon>
        <taxon>Fabaceae</taxon>
        <taxon>Papilionoideae</taxon>
        <taxon>50 kb inversion clade</taxon>
        <taxon>NPAAA clade</taxon>
        <taxon>Hologalegina</taxon>
        <taxon>IRL clade</taxon>
        <taxon>Trifolieae</taxon>
        <taxon>Trifolium</taxon>
    </lineage>
</organism>
<feature type="non-terminal residue" evidence="1">
    <location>
        <position position="1"/>
    </location>
</feature>
<comment type="caution">
    <text evidence="1">The sequence shown here is derived from an EMBL/GenBank/DDBJ whole genome shotgun (WGS) entry which is preliminary data.</text>
</comment>
<dbReference type="EMBL" id="LXQA010153423">
    <property type="protein sequence ID" value="MCI26459.1"/>
    <property type="molecule type" value="Genomic_DNA"/>
</dbReference>
<evidence type="ECO:0000313" key="2">
    <source>
        <dbReference type="Proteomes" id="UP000265520"/>
    </source>
</evidence>
<sequence length="48" mass="5330">PSESKFSAVNDVLEEVVSKSSLTGYSVTAGNKVAEKWVWFQEKVLELI</sequence>
<name>A0A392QR64_9FABA</name>
<keyword evidence="2" id="KW-1185">Reference proteome</keyword>